<reference evidence="2" key="1">
    <citation type="submission" date="2020-04" db="EMBL/GenBank/DDBJ databases">
        <authorList>
            <person name="Chiriac C."/>
            <person name="Salcher M."/>
            <person name="Ghai R."/>
            <person name="Kavagutti S V."/>
        </authorList>
    </citation>
    <scope>NUCLEOTIDE SEQUENCE</scope>
</reference>
<feature type="region of interest" description="Disordered" evidence="1">
    <location>
        <begin position="275"/>
        <end position="301"/>
    </location>
</feature>
<evidence type="ECO:0000313" key="2">
    <source>
        <dbReference type="EMBL" id="CAB4121962.1"/>
    </source>
</evidence>
<dbReference type="EMBL" id="LR796157">
    <property type="protein sequence ID" value="CAB4121962.1"/>
    <property type="molecule type" value="Genomic_DNA"/>
</dbReference>
<feature type="compositionally biased region" description="Basic and acidic residues" evidence="1">
    <location>
        <begin position="275"/>
        <end position="286"/>
    </location>
</feature>
<protein>
    <submittedName>
        <fullName evidence="2">Uncharacterized protein</fullName>
    </submittedName>
</protein>
<gene>
    <name evidence="2" type="ORF">UFOVP27_30</name>
</gene>
<name>A0A6J5KLF7_9CAUD</name>
<organism evidence="2">
    <name type="scientific">uncultured Caudovirales phage</name>
    <dbReference type="NCBI Taxonomy" id="2100421"/>
    <lineage>
        <taxon>Viruses</taxon>
        <taxon>Duplodnaviria</taxon>
        <taxon>Heunggongvirae</taxon>
        <taxon>Uroviricota</taxon>
        <taxon>Caudoviricetes</taxon>
        <taxon>Peduoviridae</taxon>
        <taxon>Maltschvirus</taxon>
        <taxon>Maltschvirus maltsch</taxon>
    </lineage>
</organism>
<evidence type="ECO:0000256" key="1">
    <source>
        <dbReference type="SAM" id="MobiDB-lite"/>
    </source>
</evidence>
<proteinExistence type="predicted"/>
<sequence>MNLVFMGAEVPSHRILLTNMGVKHVSINFYRLAKRGLPKTKDYVIQGRFPDDVKVYVDGGGHQINDLKLTERELQEYADTYLDFLAVNADRISGATELDVKSMGQAWNTYHRTQAQEILGDKLWVVWHQETGHTALYALCERFTNVALLGESLEDDTTLSARSKAMLSQFPELQFHGIACAKPDNLRQVALSTASSLSWLSPMMRGETIVWNGTKLVRYQKKQKDQARPRYKAIIEKAGLDYDKIINDDSNEVTRLAIWSYLQLEKALDKRSGKKLSDNSEFKDDPGSAETGGADPDNNPILSRKVLSERGPDERHILPVFGVKNKTVVEKDDNGKDTIRDVPVLSSTSASLRQCDTCFVAANCPAFKPSNACAFSLPVEIKTKDQLRSLLNAVVEMQGARVAFARFSEELNGGYPDPNTGQEIDRLFKLVGQMKELEENKEFIRITAERQSSGGVLSALFGDKANTLRELPNGGVSEAQSSRILDEGF</sequence>
<accession>A0A6J5KLF7</accession>